<keyword evidence="4" id="KW-1185">Reference proteome</keyword>
<dbReference type="AlphaFoldDB" id="A0A1A9WUW5"/>
<accession>A0A1A9WUW5</accession>
<feature type="region of interest" description="Disordered" evidence="1">
    <location>
        <begin position="76"/>
        <end position="113"/>
    </location>
</feature>
<organism evidence="3 4">
    <name type="scientific">Glossina brevipalpis</name>
    <dbReference type="NCBI Taxonomy" id="37001"/>
    <lineage>
        <taxon>Eukaryota</taxon>
        <taxon>Metazoa</taxon>
        <taxon>Ecdysozoa</taxon>
        <taxon>Arthropoda</taxon>
        <taxon>Hexapoda</taxon>
        <taxon>Insecta</taxon>
        <taxon>Pterygota</taxon>
        <taxon>Neoptera</taxon>
        <taxon>Endopterygota</taxon>
        <taxon>Diptera</taxon>
        <taxon>Brachycera</taxon>
        <taxon>Muscomorpha</taxon>
        <taxon>Hippoboscoidea</taxon>
        <taxon>Glossinidae</taxon>
        <taxon>Glossina</taxon>
    </lineage>
</organism>
<evidence type="ECO:0000256" key="1">
    <source>
        <dbReference type="SAM" id="MobiDB-lite"/>
    </source>
</evidence>
<evidence type="ECO:0000313" key="4">
    <source>
        <dbReference type="Proteomes" id="UP000091820"/>
    </source>
</evidence>
<keyword evidence="2" id="KW-0812">Transmembrane</keyword>
<feature type="compositionally biased region" description="Acidic residues" evidence="1">
    <location>
        <begin position="417"/>
        <end position="436"/>
    </location>
</feature>
<feature type="compositionally biased region" description="Low complexity" evidence="1">
    <location>
        <begin position="572"/>
        <end position="588"/>
    </location>
</feature>
<keyword evidence="2" id="KW-0472">Membrane</keyword>
<feature type="compositionally biased region" description="Basic and acidic residues" evidence="1">
    <location>
        <begin position="519"/>
        <end position="551"/>
    </location>
</feature>
<feature type="compositionally biased region" description="Polar residues" evidence="1">
    <location>
        <begin position="589"/>
        <end position="598"/>
    </location>
</feature>
<feature type="region of interest" description="Disordered" evidence="1">
    <location>
        <begin position="472"/>
        <end position="599"/>
    </location>
</feature>
<evidence type="ECO:0000256" key="2">
    <source>
        <dbReference type="SAM" id="Phobius"/>
    </source>
</evidence>
<feature type="transmembrane region" description="Helical" evidence="2">
    <location>
        <begin position="44"/>
        <end position="66"/>
    </location>
</feature>
<evidence type="ECO:0000313" key="3">
    <source>
        <dbReference type="EnsemblMetazoa" id="GBRI033316-PA"/>
    </source>
</evidence>
<feature type="compositionally biased region" description="Polar residues" evidence="1">
    <location>
        <begin position="472"/>
        <end position="486"/>
    </location>
</feature>
<dbReference type="EnsemblMetazoa" id="GBRI033316-RA">
    <property type="protein sequence ID" value="GBRI033316-PA"/>
    <property type="gene ID" value="GBRI033316"/>
</dbReference>
<feature type="compositionally biased region" description="Low complexity" evidence="1">
    <location>
        <begin position="90"/>
        <end position="109"/>
    </location>
</feature>
<reference evidence="4" key="1">
    <citation type="submission" date="2014-03" db="EMBL/GenBank/DDBJ databases">
        <authorList>
            <person name="Aksoy S."/>
            <person name="Warren W."/>
            <person name="Wilson R.K."/>
        </authorList>
    </citation>
    <scope>NUCLEOTIDE SEQUENCE [LARGE SCALE GENOMIC DNA]</scope>
    <source>
        <strain evidence="4">IAEA</strain>
    </source>
</reference>
<name>A0A1A9WUW5_9MUSC</name>
<dbReference type="Proteomes" id="UP000091820">
    <property type="component" value="Unassembled WGS sequence"/>
</dbReference>
<feature type="region of interest" description="Disordered" evidence="1">
    <location>
        <begin position="411"/>
        <end position="445"/>
    </location>
</feature>
<keyword evidence="2" id="KW-1133">Transmembrane helix</keyword>
<proteinExistence type="predicted"/>
<reference evidence="3" key="2">
    <citation type="submission" date="2020-05" db="UniProtKB">
        <authorList>
            <consortium name="EnsemblMetazoa"/>
        </authorList>
    </citation>
    <scope>IDENTIFICATION</scope>
    <source>
        <strain evidence="3">IAEA</strain>
    </source>
</reference>
<sequence length="620" mass="72365">MANAQNSIRRICTTTLPRRFVVDDDDDDRIKTRKRRRWHSNTPFYGSAKFMLLVLLLFASCMMFLWSPVAAEVNSSANDDNENNDHNYEVDNVGGNNKNNKNHTSNKNSINDHDHDLDKAILETSAVVVGNGVSGEEGDHNNANDFYGATIGKTEVLEMRQHHTLRHQEHYKQRIEQAVNDFKHLTEDASSSSPALTSNSRRLRYQQIQAALQEPSPTHHRRHEQHLLQQEQLHVPLSKCDHHLRHENHHQQQHLWPLMRHQRHQRWNSLYPKTAIVNFTQTNTATTTARTQLMSSAKPHSGIELDVVVNDDDDDDIITNENKTSQRLFDRESLYIKHTLPSWTPTTNAPHLRHSSHKKAEFLRKHSINEKEHQLEKTSDESQLRFSLPLNIMDNDENNLDDFKSKIFNDYTNNEEHNDDDENDDDSDYSYEDSDEELQKKSVKKYLKSPSEFKKISVKRYTNPLRDLYRSSNHQRYNFKPQQQRSYLEESFDEENNNNNNQNGNEGEDNENNRIYGSDNDKDVDNDRGDNGDDSKFSDEKWNKIEHEHYRKQLQHQRTMQALRSRHSNGSNVNNKNINPVKNNKFPISQASSSSYNTEAKRQILDDTLKQPNMVCATDH</sequence>
<dbReference type="VEuPathDB" id="VectorBase:GBRI033316"/>
<protein>
    <submittedName>
        <fullName evidence="3">Uncharacterized protein</fullName>
    </submittedName>
</protein>